<dbReference type="EMBL" id="BLAL01000066">
    <property type="protein sequence ID" value="GES83127.1"/>
    <property type="molecule type" value="Genomic_DNA"/>
</dbReference>
<dbReference type="AlphaFoldDB" id="A0A8H3L7Q9"/>
<gene>
    <name evidence="2" type="ORF">RCL2_001029100</name>
</gene>
<proteinExistence type="predicted"/>
<evidence type="ECO:0000313" key="2">
    <source>
        <dbReference type="EMBL" id="GES83127.1"/>
    </source>
</evidence>
<organism evidence="2 3">
    <name type="scientific">Rhizophagus clarus</name>
    <dbReference type="NCBI Taxonomy" id="94130"/>
    <lineage>
        <taxon>Eukaryota</taxon>
        <taxon>Fungi</taxon>
        <taxon>Fungi incertae sedis</taxon>
        <taxon>Mucoromycota</taxon>
        <taxon>Glomeromycotina</taxon>
        <taxon>Glomeromycetes</taxon>
        <taxon>Glomerales</taxon>
        <taxon>Glomeraceae</taxon>
        <taxon>Rhizophagus</taxon>
    </lineage>
</organism>
<feature type="compositionally biased region" description="Low complexity" evidence="1">
    <location>
        <begin position="103"/>
        <end position="122"/>
    </location>
</feature>
<reference evidence="2" key="1">
    <citation type="submission" date="2019-10" db="EMBL/GenBank/DDBJ databases">
        <title>Conservation and host-specific expression of non-tandemly repeated heterogenous ribosome RNA gene in arbuscular mycorrhizal fungi.</title>
        <authorList>
            <person name="Maeda T."/>
            <person name="Kobayashi Y."/>
            <person name="Nakagawa T."/>
            <person name="Ezawa T."/>
            <person name="Yamaguchi K."/>
            <person name="Bino T."/>
            <person name="Nishimoto Y."/>
            <person name="Shigenobu S."/>
            <person name="Kawaguchi M."/>
        </authorList>
    </citation>
    <scope>NUCLEOTIDE SEQUENCE</scope>
    <source>
        <strain evidence="2">HR1</strain>
    </source>
</reference>
<name>A0A8H3L7Q9_9GLOM</name>
<evidence type="ECO:0000256" key="1">
    <source>
        <dbReference type="SAM" id="MobiDB-lite"/>
    </source>
</evidence>
<comment type="caution">
    <text evidence="2">The sequence shown here is derived from an EMBL/GenBank/DDBJ whole genome shotgun (WGS) entry which is preliminary data.</text>
</comment>
<dbReference type="OrthoDB" id="2419788at2759"/>
<feature type="region of interest" description="Disordered" evidence="1">
    <location>
        <begin position="99"/>
        <end position="145"/>
    </location>
</feature>
<feature type="compositionally biased region" description="Low complexity" evidence="1">
    <location>
        <begin position="129"/>
        <end position="145"/>
    </location>
</feature>
<dbReference type="Proteomes" id="UP000615446">
    <property type="component" value="Unassembled WGS sequence"/>
</dbReference>
<sequence>MVGDEVKPIKLFLNYIGEGREASIHFVKGDGQLSRLTESDGMGICKRSSKPDAFFGEIDDVTSEVVFPIKSTGKFFIFDIIEGCSSDNDWCVIIADDRPARAPSDTPTSTSSSNDPTQSSEPTSLYNPSPTITSTSTSSDSKSSTSTIYYGLSTASVLV</sequence>
<accession>A0A8H3L7Q9</accession>
<protein>
    <submittedName>
        <fullName evidence="2">Uncharacterized protein</fullName>
    </submittedName>
</protein>
<evidence type="ECO:0000313" key="3">
    <source>
        <dbReference type="Proteomes" id="UP000615446"/>
    </source>
</evidence>